<keyword evidence="4" id="KW-0732">Signal</keyword>
<keyword evidence="9" id="KW-1185">Reference proteome</keyword>
<evidence type="ECO:0000256" key="1">
    <source>
        <dbReference type="ARBA" id="ARBA00007401"/>
    </source>
</evidence>
<dbReference type="PANTHER" id="PTHR42732:SF1">
    <property type="entry name" value="BETA-MANNOSIDASE"/>
    <property type="match status" value="1"/>
</dbReference>
<keyword evidence="2" id="KW-0378">Hydrolase</keyword>
<dbReference type="SUPFAM" id="SSF51445">
    <property type="entry name" value="(Trans)glycosidases"/>
    <property type="match status" value="1"/>
</dbReference>
<dbReference type="RefSeq" id="WP_188231379.1">
    <property type="nucleotide sequence ID" value="NZ_JACVXB010000010.1"/>
</dbReference>
<evidence type="ECO:0000256" key="4">
    <source>
        <dbReference type="SAM" id="SignalP"/>
    </source>
</evidence>
<feature type="signal peptide" evidence="4">
    <location>
        <begin position="1"/>
        <end position="22"/>
    </location>
</feature>
<evidence type="ECO:0000313" key="8">
    <source>
        <dbReference type="EMBL" id="MBD0833600.1"/>
    </source>
</evidence>
<reference evidence="8 9" key="1">
    <citation type="submission" date="2020-09" db="EMBL/GenBank/DDBJ databases">
        <title>TT11 complete genome.</title>
        <authorList>
            <person name="Wu Z."/>
        </authorList>
    </citation>
    <scope>NUCLEOTIDE SEQUENCE [LARGE SCALE GENOMIC DNA]</scope>
    <source>
        <strain evidence="8 9">TT11</strain>
    </source>
</reference>
<gene>
    <name evidence="8" type="ORF">ICJ83_15805</name>
</gene>
<name>A0A8J6Q9G9_9FLAO</name>
<dbReference type="Pfam" id="PF02837">
    <property type="entry name" value="Glyco_hydro_2_N"/>
    <property type="match status" value="1"/>
</dbReference>
<dbReference type="PANTHER" id="PTHR42732">
    <property type="entry name" value="BETA-GALACTOSIDASE"/>
    <property type="match status" value="1"/>
</dbReference>
<comment type="similarity">
    <text evidence="1">Belongs to the glycosyl hydrolase 2 family.</text>
</comment>
<keyword evidence="3" id="KW-0326">Glycosidase</keyword>
<comment type="caution">
    <text evidence="8">The sequence shown here is derived from an EMBL/GenBank/DDBJ whole genome shotgun (WGS) entry which is preliminary data.</text>
</comment>
<dbReference type="PRINTS" id="PR00132">
    <property type="entry name" value="GLHYDRLASE2"/>
</dbReference>
<dbReference type="Gene3D" id="2.60.120.260">
    <property type="entry name" value="Galactose-binding domain-like"/>
    <property type="match status" value="1"/>
</dbReference>
<organism evidence="8 9">
    <name type="scientific">Aestuariibaculum sediminum</name>
    <dbReference type="NCBI Taxonomy" id="2770637"/>
    <lineage>
        <taxon>Bacteria</taxon>
        <taxon>Pseudomonadati</taxon>
        <taxon>Bacteroidota</taxon>
        <taxon>Flavobacteriia</taxon>
        <taxon>Flavobacteriales</taxon>
        <taxon>Flavobacteriaceae</taxon>
    </lineage>
</organism>
<feature type="domain" description="Glycosyl hydrolases family 2 sugar binding" evidence="7">
    <location>
        <begin position="29"/>
        <end position="174"/>
    </location>
</feature>
<evidence type="ECO:0000259" key="7">
    <source>
        <dbReference type="Pfam" id="PF02837"/>
    </source>
</evidence>
<feature type="domain" description="Glycoside hydrolase family 2 immunoglobulin-like beta-sandwich" evidence="5">
    <location>
        <begin position="195"/>
        <end position="297"/>
    </location>
</feature>
<dbReference type="InterPro" id="IPR006102">
    <property type="entry name" value="Ig-like_GH2"/>
</dbReference>
<evidence type="ECO:0000256" key="2">
    <source>
        <dbReference type="ARBA" id="ARBA00022801"/>
    </source>
</evidence>
<dbReference type="InterPro" id="IPR006104">
    <property type="entry name" value="Glyco_hydro_2_N"/>
</dbReference>
<evidence type="ECO:0000259" key="5">
    <source>
        <dbReference type="Pfam" id="PF00703"/>
    </source>
</evidence>
<evidence type="ECO:0000256" key="3">
    <source>
        <dbReference type="ARBA" id="ARBA00023295"/>
    </source>
</evidence>
<evidence type="ECO:0000259" key="6">
    <source>
        <dbReference type="Pfam" id="PF02836"/>
    </source>
</evidence>
<dbReference type="AlphaFoldDB" id="A0A8J6Q9G9"/>
<feature type="chain" id="PRO_5035207798" evidence="4">
    <location>
        <begin position="23"/>
        <end position="682"/>
    </location>
</feature>
<dbReference type="Proteomes" id="UP000600588">
    <property type="component" value="Unassembled WGS sequence"/>
</dbReference>
<dbReference type="InterPro" id="IPR006103">
    <property type="entry name" value="Glyco_hydro_2_cat"/>
</dbReference>
<dbReference type="InterPro" id="IPR036156">
    <property type="entry name" value="Beta-gal/glucu_dom_sf"/>
</dbReference>
<dbReference type="InterPro" id="IPR017853">
    <property type="entry name" value="GH"/>
</dbReference>
<accession>A0A8J6Q9G9</accession>
<protein>
    <submittedName>
        <fullName evidence="8">Beta-galactosidase</fullName>
    </submittedName>
</protein>
<dbReference type="InterPro" id="IPR008979">
    <property type="entry name" value="Galactose-bd-like_sf"/>
</dbReference>
<feature type="domain" description="Glycoside hydrolase family 2 catalytic" evidence="6">
    <location>
        <begin position="301"/>
        <end position="596"/>
    </location>
</feature>
<dbReference type="InterPro" id="IPR051913">
    <property type="entry name" value="GH2_Domain-Containing"/>
</dbReference>
<dbReference type="Gene3D" id="3.20.20.80">
    <property type="entry name" value="Glycosidases"/>
    <property type="match status" value="1"/>
</dbReference>
<sequence length="682" mass="79234">MIKSLHYLFFFLLIFNLQFLNAQAPVRQEIAINENWQFAKVTETETDSMVTGWQNVKLPHTWNDKDMQMGKDFYEGYAFYKKKLFADKNWSNKRTFIRFEGAGQVAELFVNGRYIGKHEGSYAAFIFDLTYDLNFGEDNTIVVRVNNKASNKIIPVNHFLFGIYGGIYRPASLIITNKTNISTTDYTSPGVYISQKNVSKEHASIHIKTKIESIEKNVQKITLETSILDTKNNLIEKEKSDLLLSPQGRKTFNQEIDIENPHLWHGKKDPYLYKVVVRIKDENGNLIDQVEQPLGIRKFEIRGGKGFYLNNEKQNMYGVCRHQDWFDYGNALSNWQHDKDLEIMNEMGVTTIRFAHYQQSEYLYSKCDSIGFIIWAEIPFVNRISGEESANAKLQMEELIKQNFNHPSIYTWGLHNEVYSKKPSDYGAVLTRDLNDMAKNIDPDRPTVSVNGYGHMDHPINRNADIQGMNRYFGWYEGHMGDIKKWVEGLQKEYPNHSVILSEYGAGANIEHQLEKAPERVGYGDDFFPEQYATRFHETQWGDIANQEYLIASYVWNMFDFGLPLWSRGGVPARNHKGLVTYDRKNKKDSYFWYKANWNKEPMVYISDRRATTRTSSITDIHVYCNSEIPILKINGKKHKKQESGKTEVHYIFKNVTLKSGKNNIEVTSGKTLKDSVIWTLK</sequence>
<dbReference type="EMBL" id="JACVXB010000010">
    <property type="protein sequence ID" value="MBD0833600.1"/>
    <property type="molecule type" value="Genomic_DNA"/>
</dbReference>
<dbReference type="GO" id="GO:0005975">
    <property type="term" value="P:carbohydrate metabolic process"/>
    <property type="evidence" value="ECO:0007669"/>
    <property type="project" value="InterPro"/>
</dbReference>
<evidence type="ECO:0000313" key="9">
    <source>
        <dbReference type="Proteomes" id="UP000600588"/>
    </source>
</evidence>
<dbReference type="Gene3D" id="2.60.40.10">
    <property type="entry name" value="Immunoglobulins"/>
    <property type="match status" value="2"/>
</dbReference>
<dbReference type="Pfam" id="PF02836">
    <property type="entry name" value="Glyco_hydro_2_C"/>
    <property type="match status" value="1"/>
</dbReference>
<proteinExistence type="inferred from homology"/>
<dbReference type="Pfam" id="PF00703">
    <property type="entry name" value="Glyco_hydro_2"/>
    <property type="match status" value="1"/>
</dbReference>
<dbReference type="SUPFAM" id="SSF49785">
    <property type="entry name" value="Galactose-binding domain-like"/>
    <property type="match status" value="1"/>
</dbReference>
<dbReference type="InterPro" id="IPR006101">
    <property type="entry name" value="Glyco_hydro_2"/>
</dbReference>
<dbReference type="InterPro" id="IPR013783">
    <property type="entry name" value="Ig-like_fold"/>
</dbReference>
<dbReference type="GO" id="GO:0004553">
    <property type="term" value="F:hydrolase activity, hydrolyzing O-glycosyl compounds"/>
    <property type="evidence" value="ECO:0007669"/>
    <property type="project" value="InterPro"/>
</dbReference>
<dbReference type="SUPFAM" id="SSF49303">
    <property type="entry name" value="beta-Galactosidase/glucuronidase domain"/>
    <property type="match status" value="1"/>
</dbReference>